<dbReference type="InterPro" id="IPR005123">
    <property type="entry name" value="Oxoglu/Fe-dep_dioxygenase_dom"/>
</dbReference>
<keyword evidence="1" id="KW-0408">Iron</keyword>
<dbReference type="GO" id="GO:0046872">
    <property type="term" value="F:metal ion binding"/>
    <property type="evidence" value="ECO:0007669"/>
    <property type="project" value="UniProtKB-KW"/>
</dbReference>
<keyword evidence="1" id="KW-0560">Oxidoreductase</keyword>
<evidence type="ECO:0000313" key="4">
    <source>
        <dbReference type="Proteomes" id="UP000559256"/>
    </source>
</evidence>
<evidence type="ECO:0000259" key="2">
    <source>
        <dbReference type="PROSITE" id="PS51471"/>
    </source>
</evidence>
<dbReference type="AlphaFoldDB" id="A0A8H5CSU1"/>
<dbReference type="GO" id="GO:0016491">
    <property type="term" value="F:oxidoreductase activity"/>
    <property type="evidence" value="ECO:0007669"/>
    <property type="project" value="UniProtKB-KW"/>
</dbReference>
<dbReference type="PROSITE" id="PS51471">
    <property type="entry name" value="FE2OG_OXY"/>
    <property type="match status" value="1"/>
</dbReference>
<dbReference type="FunFam" id="2.60.120.330:FF:000040">
    <property type="entry name" value="Chromosome 21, whole genome shotgun sequence"/>
    <property type="match status" value="1"/>
</dbReference>
<gene>
    <name evidence="3" type="ORF">D9758_011097</name>
</gene>
<sequence length="372" mass="42391">MPSVVNDPKPQVDPWIKPAPTNASLDWAPLQIIDLSKYDLPGGKEELVKELQDSVRHWGFWTIVGSGISQEQIDRQLSIANTFFKLPLEEKRKVRADVSVGNNFGYREPTRFVKNTDVKENMETLNVPKYTPDYNSVPRHDLIKAFEDEIAPFHRLLWTVVRKLFVLLAIILELPEDYLVERHQYDEPSEDHIRFLMYHARSASENKKIGDQWLGGHTDFGSLTLLFSQPVAALQIRSPDNEWKWVKYIPGGITCNAGDTLSFLTKGYIKSTIHRVVSPPADQANLDRLGLIYFSRPGNSVPMIPAPSPVLIKEGYITGEDEKQLPEDAVTAFEYVRARVKHVLEGKATRDAQRSPDAVFQVSYLKVQDYYV</sequence>
<dbReference type="InterPro" id="IPR026992">
    <property type="entry name" value="DIOX_N"/>
</dbReference>
<proteinExistence type="inferred from homology"/>
<keyword evidence="1" id="KW-0479">Metal-binding</keyword>
<dbReference type="InterPro" id="IPR044861">
    <property type="entry name" value="IPNS-like_FE2OG_OXY"/>
</dbReference>
<dbReference type="PANTHER" id="PTHR47990">
    <property type="entry name" value="2-OXOGLUTARATE (2OG) AND FE(II)-DEPENDENT OXYGENASE SUPERFAMILY PROTEIN-RELATED"/>
    <property type="match status" value="1"/>
</dbReference>
<protein>
    <recommendedName>
        <fullName evidence="2">Fe2OG dioxygenase domain-containing protein</fullName>
    </recommendedName>
</protein>
<accession>A0A8H5CSU1</accession>
<comment type="caution">
    <text evidence="3">The sequence shown here is derived from an EMBL/GenBank/DDBJ whole genome shotgun (WGS) entry which is preliminary data.</text>
</comment>
<dbReference type="Gene3D" id="2.60.120.330">
    <property type="entry name" value="B-lactam Antibiotic, Isopenicillin N Synthase, Chain"/>
    <property type="match status" value="1"/>
</dbReference>
<dbReference type="Pfam" id="PF14226">
    <property type="entry name" value="DIOX_N"/>
    <property type="match status" value="1"/>
</dbReference>
<dbReference type="InterPro" id="IPR050231">
    <property type="entry name" value="Iron_ascorbate_oxido_reductase"/>
</dbReference>
<name>A0A8H5CSU1_9AGAR</name>
<dbReference type="Pfam" id="PF03171">
    <property type="entry name" value="2OG-FeII_Oxy"/>
    <property type="match status" value="1"/>
</dbReference>
<evidence type="ECO:0000313" key="3">
    <source>
        <dbReference type="EMBL" id="KAF5347205.1"/>
    </source>
</evidence>
<reference evidence="3 4" key="1">
    <citation type="journal article" date="2020" name="ISME J.">
        <title>Uncovering the hidden diversity of litter-decomposition mechanisms in mushroom-forming fungi.</title>
        <authorList>
            <person name="Floudas D."/>
            <person name="Bentzer J."/>
            <person name="Ahren D."/>
            <person name="Johansson T."/>
            <person name="Persson P."/>
            <person name="Tunlid A."/>
        </authorList>
    </citation>
    <scope>NUCLEOTIDE SEQUENCE [LARGE SCALE GENOMIC DNA]</scope>
    <source>
        <strain evidence="3 4">CBS 291.85</strain>
    </source>
</reference>
<organism evidence="3 4">
    <name type="scientific">Tetrapyrgos nigripes</name>
    <dbReference type="NCBI Taxonomy" id="182062"/>
    <lineage>
        <taxon>Eukaryota</taxon>
        <taxon>Fungi</taxon>
        <taxon>Dikarya</taxon>
        <taxon>Basidiomycota</taxon>
        <taxon>Agaricomycotina</taxon>
        <taxon>Agaricomycetes</taxon>
        <taxon>Agaricomycetidae</taxon>
        <taxon>Agaricales</taxon>
        <taxon>Marasmiineae</taxon>
        <taxon>Marasmiaceae</taxon>
        <taxon>Tetrapyrgos</taxon>
    </lineage>
</organism>
<dbReference type="InterPro" id="IPR027443">
    <property type="entry name" value="IPNS-like_sf"/>
</dbReference>
<keyword evidence="4" id="KW-1185">Reference proteome</keyword>
<dbReference type="PRINTS" id="PR00682">
    <property type="entry name" value="IPNSYNTHASE"/>
</dbReference>
<dbReference type="SUPFAM" id="SSF51197">
    <property type="entry name" value="Clavaminate synthase-like"/>
    <property type="match status" value="1"/>
</dbReference>
<dbReference type="Proteomes" id="UP000559256">
    <property type="component" value="Unassembled WGS sequence"/>
</dbReference>
<dbReference type="OrthoDB" id="406156at2759"/>
<feature type="domain" description="Fe2OG dioxygenase" evidence="2">
    <location>
        <begin position="189"/>
        <end position="297"/>
    </location>
</feature>
<dbReference type="EMBL" id="JAACJM010000096">
    <property type="protein sequence ID" value="KAF5347205.1"/>
    <property type="molecule type" value="Genomic_DNA"/>
</dbReference>
<comment type="similarity">
    <text evidence="1">Belongs to the iron/ascorbate-dependent oxidoreductase family.</text>
</comment>
<evidence type="ECO:0000256" key="1">
    <source>
        <dbReference type="RuleBase" id="RU003682"/>
    </source>
</evidence>